<keyword evidence="4" id="KW-0227">DNA damage</keyword>
<evidence type="ECO:0000256" key="6">
    <source>
        <dbReference type="ARBA" id="ARBA00049244"/>
    </source>
</evidence>
<evidence type="ECO:0000313" key="9">
    <source>
        <dbReference type="EMBL" id="MDR5653197.1"/>
    </source>
</evidence>
<dbReference type="Pfam" id="PF11799">
    <property type="entry name" value="IMS_C"/>
    <property type="match status" value="1"/>
</dbReference>
<dbReference type="PANTHER" id="PTHR35369:SF2">
    <property type="entry name" value="BLR3025 PROTEIN"/>
    <property type="match status" value="1"/>
</dbReference>
<dbReference type="EMBL" id="JAVKPH010000011">
    <property type="protein sequence ID" value="MDR5653197.1"/>
    <property type="molecule type" value="Genomic_DNA"/>
</dbReference>
<protein>
    <recommendedName>
        <fullName evidence="3">DNA-directed DNA polymerase</fullName>
        <ecNumber evidence="3">2.7.7.7</ecNumber>
    </recommendedName>
</protein>
<accession>A0ABU1F8M4</accession>
<comment type="similarity">
    <text evidence="1">Belongs to the DNA polymerase type-Y family.</text>
</comment>
<dbReference type="SUPFAM" id="SSF100879">
    <property type="entry name" value="Lesion bypass DNA polymerase (Y-family), little finger domain"/>
    <property type="match status" value="1"/>
</dbReference>
<dbReference type="InterPro" id="IPR036775">
    <property type="entry name" value="DNA_pol_Y-fam_lit_finger_sf"/>
</dbReference>
<dbReference type="Gene3D" id="3.40.1170.60">
    <property type="match status" value="1"/>
</dbReference>
<name>A0ABU1F8M4_9RHOB</name>
<dbReference type="InterPro" id="IPR017961">
    <property type="entry name" value="DNA_pol_Y-fam_little_finger"/>
</dbReference>
<evidence type="ECO:0000256" key="2">
    <source>
        <dbReference type="ARBA" id="ARBA00011245"/>
    </source>
</evidence>
<gene>
    <name evidence="9" type="ORF">RGD00_11305</name>
</gene>
<comment type="subunit">
    <text evidence="2">Monomer.</text>
</comment>
<dbReference type="InterPro" id="IPR043502">
    <property type="entry name" value="DNA/RNA_pol_sf"/>
</dbReference>
<dbReference type="Proteomes" id="UP001247754">
    <property type="component" value="Unassembled WGS sequence"/>
</dbReference>
<dbReference type="InterPro" id="IPR043128">
    <property type="entry name" value="Rev_trsase/Diguanyl_cyclase"/>
</dbReference>
<dbReference type="InterPro" id="IPR001126">
    <property type="entry name" value="UmuC"/>
</dbReference>
<dbReference type="Pfam" id="PF00817">
    <property type="entry name" value="IMS"/>
    <property type="match status" value="1"/>
</dbReference>
<evidence type="ECO:0000259" key="8">
    <source>
        <dbReference type="Pfam" id="PF11799"/>
    </source>
</evidence>
<dbReference type="CDD" id="cd03468">
    <property type="entry name" value="PolY_like"/>
    <property type="match status" value="1"/>
</dbReference>
<organism evidence="9 10">
    <name type="scientific">Ruixingdingia sedimenti</name>
    <dbReference type="NCBI Taxonomy" id="3073604"/>
    <lineage>
        <taxon>Bacteria</taxon>
        <taxon>Pseudomonadati</taxon>
        <taxon>Pseudomonadota</taxon>
        <taxon>Alphaproteobacteria</taxon>
        <taxon>Rhodobacterales</taxon>
        <taxon>Paracoccaceae</taxon>
        <taxon>Ruixingdingia</taxon>
    </lineage>
</organism>
<evidence type="ECO:0000256" key="1">
    <source>
        <dbReference type="ARBA" id="ARBA00010945"/>
    </source>
</evidence>
<sequence>MARRLLSIWFPRLASDASLRRRPVEGPFALTLRSGNADHLHCLTPAAAAEGLARGMALAEARAICPALATRPADLAQEAAALAALRRWAGRYGPLVAAEGSDGLIADITGVAHLFGGEAALRDDLHARLDRMGLAAASAIAGSRGAAHALARHGGGIIAAGALAAGLAPLPVAALRIDHDTAEALCRLGLPRIGDLIPLPRAPLTRRFGAGLALRLDQALGRQDEPLSPEPEPPHFGARLTLPEPIGRQEDVMAGLDRLLDRLCARLAEHHRGARRLALELRRVDHATARVEIGLARPLRDPARIAALFAKGVEEVEAGFGIDALRLTAPVTEPLPPEQTGPRSAPAAGQDALADLISRLGNRLGFDRVQRLAPAESLIPERSFLITPAAHTVPATAAPPGPPRPAILFPPEPALDAAGHPPRAFRWRRQPFTTRRATGPERIAPEWWLDDPAWRSGLRDYWRIDTQEGPRLWLFHTPQAPGWHVQGEFI</sequence>
<dbReference type="RefSeq" id="WP_310457439.1">
    <property type="nucleotide sequence ID" value="NZ_JAVKPH010000011.1"/>
</dbReference>
<dbReference type="InterPro" id="IPR050356">
    <property type="entry name" value="SulA_CellDiv_inhibitor"/>
</dbReference>
<evidence type="ECO:0000256" key="4">
    <source>
        <dbReference type="ARBA" id="ARBA00022763"/>
    </source>
</evidence>
<comment type="function">
    <text evidence="5">Poorly processive, error-prone DNA polymerase involved in untargeted mutagenesis. Copies undamaged DNA at stalled replication forks, which arise in vivo from mismatched or misaligned primer ends. These misaligned primers can be extended by PolIV. Exhibits no 3'-5' exonuclease (proofreading) activity. May be involved in translesional synthesis, in conjunction with the beta clamp from PolIII.</text>
</comment>
<evidence type="ECO:0000313" key="10">
    <source>
        <dbReference type="Proteomes" id="UP001247754"/>
    </source>
</evidence>
<keyword evidence="10" id="KW-1185">Reference proteome</keyword>
<comment type="catalytic activity">
    <reaction evidence="6">
        <text>DNA(n) + a 2'-deoxyribonucleoside 5'-triphosphate = DNA(n+1) + diphosphate</text>
        <dbReference type="Rhea" id="RHEA:22508"/>
        <dbReference type="Rhea" id="RHEA-COMP:17339"/>
        <dbReference type="Rhea" id="RHEA-COMP:17340"/>
        <dbReference type="ChEBI" id="CHEBI:33019"/>
        <dbReference type="ChEBI" id="CHEBI:61560"/>
        <dbReference type="ChEBI" id="CHEBI:173112"/>
        <dbReference type="EC" id="2.7.7.7"/>
    </reaction>
</comment>
<dbReference type="EC" id="2.7.7.7" evidence="3"/>
<dbReference type="PANTHER" id="PTHR35369">
    <property type="entry name" value="BLR3025 PROTEIN-RELATED"/>
    <property type="match status" value="1"/>
</dbReference>
<feature type="domain" description="UmuC" evidence="7">
    <location>
        <begin position="29"/>
        <end position="148"/>
    </location>
</feature>
<feature type="domain" description="DNA polymerase Y-family little finger" evidence="8">
    <location>
        <begin position="236"/>
        <end position="320"/>
    </location>
</feature>
<evidence type="ECO:0000256" key="3">
    <source>
        <dbReference type="ARBA" id="ARBA00012417"/>
    </source>
</evidence>
<evidence type="ECO:0000256" key="5">
    <source>
        <dbReference type="ARBA" id="ARBA00025589"/>
    </source>
</evidence>
<dbReference type="SUPFAM" id="SSF56672">
    <property type="entry name" value="DNA/RNA polymerases"/>
    <property type="match status" value="1"/>
</dbReference>
<proteinExistence type="inferred from homology"/>
<evidence type="ECO:0000259" key="7">
    <source>
        <dbReference type="Pfam" id="PF00817"/>
    </source>
</evidence>
<comment type="caution">
    <text evidence="9">The sequence shown here is derived from an EMBL/GenBank/DDBJ whole genome shotgun (WGS) entry which is preliminary data.</text>
</comment>
<reference evidence="9 10" key="1">
    <citation type="submission" date="2023-09" db="EMBL/GenBank/DDBJ databases">
        <title>Xinfangfangia sedmenti sp. nov., isolated the sedment.</title>
        <authorList>
            <person name="Xu L."/>
        </authorList>
    </citation>
    <scope>NUCLEOTIDE SEQUENCE [LARGE SCALE GENOMIC DNA]</scope>
    <source>
        <strain evidence="9 10">LG-4</strain>
    </source>
</reference>
<dbReference type="Gene3D" id="3.30.70.270">
    <property type="match status" value="1"/>
</dbReference>